<reference evidence="2" key="1">
    <citation type="submission" date="2025-08" db="UniProtKB">
        <authorList>
            <consortium name="Ensembl"/>
        </authorList>
    </citation>
    <scope>IDENTIFICATION</scope>
</reference>
<organism evidence="2 3">
    <name type="scientific">Mola mola</name>
    <name type="common">Ocean sunfish</name>
    <name type="synonym">Tetraodon mola</name>
    <dbReference type="NCBI Taxonomy" id="94237"/>
    <lineage>
        <taxon>Eukaryota</taxon>
        <taxon>Metazoa</taxon>
        <taxon>Chordata</taxon>
        <taxon>Craniata</taxon>
        <taxon>Vertebrata</taxon>
        <taxon>Euteleostomi</taxon>
        <taxon>Actinopterygii</taxon>
        <taxon>Neopterygii</taxon>
        <taxon>Teleostei</taxon>
        <taxon>Neoteleostei</taxon>
        <taxon>Acanthomorphata</taxon>
        <taxon>Eupercaria</taxon>
        <taxon>Tetraodontiformes</taxon>
        <taxon>Molidae</taxon>
        <taxon>Mola</taxon>
    </lineage>
</organism>
<protein>
    <submittedName>
        <fullName evidence="2">Uncharacterized protein</fullName>
    </submittedName>
</protein>
<feature type="region of interest" description="Disordered" evidence="1">
    <location>
        <begin position="1"/>
        <end position="79"/>
    </location>
</feature>
<keyword evidence="3" id="KW-1185">Reference proteome</keyword>
<proteinExistence type="predicted"/>
<feature type="compositionally biased region" description="Polar residues" evidence="1">
    <location>
        <begin position="26"/>
        <end position="44"/>
    </location>
</feature>
<feature type="compositionally biased region" description="Basic and acidic residues" evidence="1">
    <location>
        <begin position="59"/>
        <end position="75"/>
    </location>
</feature>
<dbReference type="AlphaFoldDB" id="A0A3Q3X9T8"/>
<evidence type="ECO:0000313" key="2">
    <source>
        <dbReference type="Ensembl" id="ENSMMOP00000019009.1"/>
    </source>
</evidence>
<evidence type="ECO:0000256" key="1">
    <source>
        <dbReference type="SAM" id="MobiDB-lite"/>
    </source>
</evidence>
<dbReference type="Proteomes" id="UP000261620">
    <property type="component" value="Unplaced"/>
</dbReference>
<reference evidence="2" key="2">
    <citation type="submission" date="2025-09" db="UniProtKB">
        <authorList>
            <consortium name="Ensembl"/>
        </authorList>
    </citation>
    <scope>IDENTIFICATION</scope>
</reference>
<dbReference type="Ensembl" id="ENSMMOT00000019324.1">
    <property type="protein sequence ID" value="ENSMMOP00000019009.1"/>
    <property type="gene ID" value="ENSMMOG00000014395.1"/>
</dbReference>
<name>A0A3Q3X9T8_MOLML</name>
<accession>A0A3Q3X9T8</accession>
<sequence>MEEDLMLNSGLFTDSPGPDSHFRLVPQQNTDKMETTSKNQTPNLLSMKEISPIVSVASPEEHNGKDRDRTPERKHVPSSLSINVSSALVGNFEGTPATMEEELVLNIGSSPKSLVADSGWMALCLDQLG</sequence>
<evidence type="ECO:0000313" key="3">
    <source>
        <dbReference type="Proteomes" id="UP000261620"/>
    </source>
</evidence>